<proteinExistence type="predicted"/>
<dbReference type="SUPFAM" id="SSF53383">
    <property type="entry name" value="PLP-dependent transferases"/>
    <property type="match status" value="1"/>
</dbReference>
<protein>
    <recommendedName>
        <fullName evidence="2">Aminotransferase class I/classII domain-containing protein</fullName>
    </recommendedName>
</protein>
<organism evidence="1">
    <name type="scientific">marine metagenome</name>
    <dbReference type="NCBI Taxonomy" id="408172"/>
    <lineage>
        <taxon>unclassified sequences</taxon>
        <taxon>metagenomes</taxon>
        <taxon>ecological metagenomes</taxon>
    </lineage>
</organism>
<dbReference type="InterPro" id="IPR015421">
    <property type="entry name" value="PyrdxlP-dep_Trfase_major"/>
</dbReference>
<dbReference type="Gene3D" id="3.90.1150.100">
    <property type="match status" value="1"/>
</dbReference>
<name>A0A382UAU2_9ZZZZ</name>
<dbReference type="AlphaFoldDB" id="A0A382UAU2"/>
<feature type="non-terminal residue" evidence="1">
    <location>
        <position position="215"/>
    </location>
</feature>
<dbReference type="InterPro" id="IPR015424">
    <property type="entry name" value="PyrdxlP-dep_Trfase"/>
</dbReference>
<gene>
    <name evidence="1" type="ORF">METZ01_LOCUS384223</name>
</gene>
<dbReference type="EMBL" id="UINC01142808">
    <property type="protein sequence ID" value="SVD31369.1"/>
    <property type="molecule type" value="Genomic_DNA"/>
</dbReference>
<reference evidence="1" key="1">
    <citation type="submission" date="2018-05" db="EMBL/GenBank/DDBJ databases">
        <authorList>
            <person name="Lanie J.A."/>
            <person name="Ng W.-L."/>
            <person name="Kazmierczak K.M."/>
            <person name="Andrzejewski T.M."/>
            <person name="Davidsen T.M."/>
            <person name="Wayne K.J."/>
            <person name="Tettelin H."/>
            <person name="Glass J.I."/>
            <person name="Rusch D."/>
            <person name="Podicherti R."/>
            <person name="Tsui H.-C.T."/>
            <person name="Winkler M.E."/>
        </authorList>
    </citation>
    <scope>NUCLEOTIDE SEQUENCE</scope>
</reference>
<evidence type="ECO:0000313" key="1">
    <source>
        <dbReference type="EMBL" id="SVD31369.1"/>
    </source>
</evidence>
<accession>A0A382UAU2</accession>
<evidence type="ECO:0008006" key="2">
    <source>
        <dbReference type="Google" id="ProtNLM"/>
    </source>
</evidence>
<sequence length="215" mass="24139">MKIENNNIFPLDLVYVKKELQDLEIDLRNISIRELNKLVDQLSNHFGIEFLRFEFGVPGLMPSNIGPKEEIRILSENPKASGTYPPFDGISRLKKATADFVKNFININVDPKCCVPTVGAMHGGFICQSIAGRIRPESDTILYLDPGFPVNKLQTKFLGLNEASIDLYDYRGKKLVDEVDKYFSTGNVGGLIWSSPNNPSWVCLKEEELEGIGEL</sequence>
<dbReference type="Gene3D" id="3.40.640.10">
    <property type="entry name" value="Type I PLP-dependent aspartate aminotransferase-like (Major domain)"/>
    <property type="match status" value="1"/>
</dbReference>